<dbReference type="InterPro" id="IPR050739">
    <property type="entry name" value="MFP"/>
</dbReference>
<dbReference type="Pfam" id="PF25885">
    <property type="entry name" value="HH_EMRA"/>
    <property type="match status" value="1"/>
</dbReference>
<dbReference type="Gene3D" id="2.40.50.100">
    <property type="match status" value="1"/>
</dbReference>
<evidence type="ECO:0000259" key="5">
    <source>
        <dbReference type="Pfam" id="PF25963"/>
    </source>
</evidence>
<dbReference type="InterPro" id="IPR058634">
    <property type="entry name" value="AaeA-lik-b-barrel"/>
</dbReference>
<proteinExistence type="predicted"/>
<dbReference type="PANTHER" id="PTHR30386:SF19">
    <property type="entry name" value="MULTIDRUG EXPORT PROTEIN EMRA-RELATED"/>
    <property type="match status" value="1"/>
</dbReference>
<feature type="compositionally biased region" description="Polar residues" evidence="2">
    <location>
        <begin position="424"/>
        <end position="437"/>
    </location>
</feature>
<dbReference type="Pfam" id="PF25963">
    <property type="entry name" value="Beta-barrel_AAEA"/>
    <property type="match status" value="1"/>
</dbReference>
<dbReference type="EMBL" id="JBEPSH010000001">
    <property type="protein sequence ID" value="MET4575175.1"/>
    <property type="molecule type" value="Genomic_DNA"/>
</dbReference>
<feature type="transmembrane region" description="Helical" evidence="3">
    <location>
        <begin position="32"/>
        <end position="50"/>
    </location>
</feature>
<keyword evidence="3" id="KW-0472">Membrane</keyword>
<feature type="domain" description="Multidrug export protein EmrA/FarA alpha-helical hairpin" evidence="4">
    <location>
        <begin position="105"/>
        <end position="238"/>
    </location>
</feature>
<name>A0ABV2Q379_9BURK</name>
<keyword evidence="3" id="KW-1133">Transmembrane helix</keyword>
<keyword evidence="3" id="KW-0812">Transmembrane</keyword>
<accession>A0ABV2Q379</accession>
<reference evidence="6 7" key="1">
    <citation type="submission" date="2024-06" db="EMBL/GenBank/DDBJ databases">
        <title>Sorghum-associated microbial communities from plants grown in Nebraska, USA.</title>
        <authorList>
            <person name="Schachtman D."/>
        </authorList>
    </citation>
    <scope>NUCLEOTIDE SEQUENCE [LARGE SCALE GENOMIC DNA]</scope>
    <source>
        <strain evidence="6 7">2709</strain>
    </source>
</reference>
<keyword evidence="7" id="KW-1185">Reference proteome</keyword>
<feature type="domain" description="p-hydroxybenzoic acid efflux pump subunit AaeA-like beta-barrel" evidence="5">
    <location>
        <begin position="276"/>
        <end position="354"/>
    </location>
</feature>
<dbReference type="SUPFAM" id="SSF111369">
    <property type="entry name" value="HlyD-like secretion proteins"/>
    <property type="match status" value="2"/>
</dbReference>
<evidence type="ECO:0000256" key="2">
    <source>
        <dbReference type="SAM" id="MobiDB-lite"/>
    </source>
</evidence>
<organism evidence="6 7">
    <name type="scientific">Ottowia thiooxydans</name>
    <dbReference type="NCBI Taxonomy" id="219182"/>
    <lineage>
        <taxon>Bacteria</taxon>
        <taxon>Pseudomonadati</taxon>
        <taxon>Pseudomonadota</taxon>
        <taxon>Betaproteobacteria</taxon>
        <taxon>Burkholderiales</taxon>
        <taxon>Comamonadaceae</taxon>
        <taxon>Ottowia</taxon>
    </lineage>
</organism>
<evidence type="ECO:0000259" key="4">
    <source>
        <dbReference type="Pfam" id="PF25885"/>
    </source>
</evidence>
<dbReference type="PANTHER" id="PTHR30386">
    <property type="entry name" value="MEMBRANE FUSION SUBUNIT OF EMRAB-TOLC MULTIDRUG EFFLUX PUMP"/>
    <property type="match status" value="1"/>
</dbReference>
<sequence length="448" mass="46895">MADNNQAQGNTAPNDSAAPSAAPSKNSKRKPALIALASVVVLAGLAWGAYDWMVLSHFEETDNAYVQGNVIQITPQVGGTVTAILADETDRVQSGQALIKLDPQDANVMLAQAEAALGQAVRQVRTLYVNNSSLSAQIKLRESEVERTRSQLATAREDLARRQGLVAGGAVSGEELSHANAQVTAAQSALQGANAAVAAAREQLTSNQALTDGTPVEQHPSVLAAAGKLREAWIAAHRMALPAPVSGYVGKRSVQLGQRVAPGTPLMTIVPLDQLWVDANFKENQLRNIRVGQPVTLTADAYGSKVKFEGKVAGLGISTGSASALLPAQNATGNWIKVVQRVPVRIALNPEQVKAHPLRVGLSMEAEVDVADKTGLSLAEATGTNPLAQTQVYAQADEGAEAQVRSIIAKNMGRPVPLAPIKATTATPSGQHSSAEQHVQVKPARKAV</sequence>
<dbReference type="RefSeq" id="WP_354440465.1">
    <property type="nucleotide sequence ID" value="NZ_JBEPSH010000001.1"/>
</dbReference>
<gene>
    <name evidence="6" type="ORF">ABIE13_000272</name>
</gene>
<evidence type="ECO:0000313" key="6">
    <source>
        <dbReference type="EMBL" id="MET4575175.1"/>
    </source>
</evidence>
<feature type="region of interest" description="Disordered" evidence="2">
    <location>
        <begin position="421"/>
        <end position="448"/>
    </location>
</feature>
<evidence type="ECO:0000256" key="3">
    <source>
        <dbReference type="SAM" id="Phobius"/>
    </source>
</evidence>
<protein>
    <submittedName>
        <fullName evidence="6">Membrane fusion protein (Multidrug efflux system)</fullName>
    </submittedName>
</protein>
<comment type="subcellular location">
    <subcellularLocation>
        <location evidence="1">Cell envelope</location>
    </subcellularLocation>
</comment>
<feature type="compositionally biased region" description="Low complexity" evidence="2">
    <location>
        <begin position="10"/>
        <end position="25"/>
    </location>
</feature>
<comment type="caution">
    <text evidence="6">The sequence shown here is derived from an EMBL/GenBank/DDBJ whole genome shotgun (WGS) entry which is preliminary data.</text>
</comment>
<evidence type="ECO:0000313" key="7">
    <source>
        <dbReference type="Proteomes" id="UP001549320"/>
    </source>
</evidence>
<feature type="region of interest" description="Disordered" evidence="2">
    <location>
        <begin position="1"/>
        <end position="26"/>
    </location>
</feature>
<dbReference type="InterPro" id="IPR058633">
    <property type="entry name" value="EmrA/FarA_HH"/>
</dbReference>
<dbReference type="Gene3D" id="2.40.30.170">
    <property type="match status" value="1"/>
</dbReference>
<dbReference type="Proteomes" id="UP001549320">
    <property type="component" value="Unassembled WGS sequence"/>
</dbReference>
<dbReference type="Gene3D" id="1.10.287.470">
    <property type="entry name" value="Helix hairpin bin"/>
    <property type="match status" value="1"/>
</dbReference>
<evidence type="ECO:0000256" key="1">
    <source>
        <dbReference type="ARBA" id="ARBA00004196"/>
    </source>
</evidence>